<dbReference type="PANTHER" id="PTHR30344:SF1">
    <property type="entry name" value="6-PHOSPHOGLUCONOLACTONASE"/>
    <property type="match status" value="1"/>
</dbReference>
<sequence>MIEPAYTFLLGAYTDSEDQGVGLLQFDPEYQILTSKVISEGIKNPSFVISNKAQNLVFAVEETSGENGGKVKSFEFDRDNASLKLLDTQDTYGDHPCYMSLDPSEKFLVVGNYSGGNFSVYNLENGKMKHIQTIAHEGQSINPSRQEKAHVHSAVFHPNGKQLLVADLGTDKIHLYDFNPNYAVPFQHAEKPYLEVDAGSGPRHLAIHPNGKMVYLIHELSADVGVYSYENGQMAKVQVLGLTDPDFFGTVGAAEIRISPDGKFLYASNRGDANSISVFEIEKDGKIRLQERVDSGGVMPRNFIITGDGKYLLAAHQESSDIFVFERDQRSGKLKQTSLSTSSHKPVYFFGLN</sequence>
<dbReference type="EMBL" id="ALWO02000023">
    <property type="protein sequence ID" value="EOZ98462.1"/>
    <property type="molecule type" value="Genomic_DNA"/>
</dbReference>
<comment type="similarity">
    <text evidence="1">Belongs to the cycloisomerase 2 family.</text>
</comment>
<dbReference type="GO" id="GO:0006006">
    <property type="term" value="P:glucose metabolic process"/>
    <property type="evidence" value="ECO:0007669"/>
    <property type="project" value="UniProtKB-KW"/>
</dbReference>
<dbReference type="InterPro" id="IPR019405">
    <property type="entry name" value="Lactonase_7-beta_prop"/>
</dbReference>
<evidence type="ECO:0000313" key="4">
    <source>
        <dbReference type="Proteomes" id="UP000006073"/>
    </source>
</evidence>
<dbReference type="InterPro" id="IPR015943">
    <property type="entry name" value="WD40/YVTN_repeat-like_dom_sf"/>
</dbReference>
<organism evidence="3 4">
    <name type="scientific">Indibacter alkaliphilus (strain CCUG 57479 / KCTC 22604 / LW1)</name>
    <dbReference type="NCBI Taxonomy" id="1189612"/>
    <lineage>
        <taxon>Bacteria</taxon>
        <taxon>Pseudomonadati</taxon>
        <taxon>Bacteroidota</taxon>
        <taxon>Cytophagia</taxon>
        <taxon>Cytophagales</taxon>
        <taxon>Cyclobacteriaceae</taxon>
    </lineage>
</organism>
<dbReference type="eggNOG" id="COG2706">
    <property type="taxonomic scope" value="Bacteria"/>
</dbReference>
<dbReference type="Pfam" id="PF10282">
    <property type="entry name" value="Lactonase"/>
    <property type="match status" value="1"/>
</dbReference>
<comment type="caution">
    <text evidence="3">The sequence shown here is derived from an EMBL/GenBank/DDBJ whole genome shotgun (WGS) entry which is preliminary data.</text>
</comment>
<reference evidence="3 4" key="1">
    <citation type="journal article" date="2013" name="Genome Announc.">
        <title>Draft Genome Sequence of Indibacter alkaliphilus Strain LW1T, Isolated from Lonar Lake, a Haloalkaline Lake in the Buldana District of Maharashtra, India.</title>
        <authorList>
            <person name="Singh A."/>
            <person name="Kumar Jangir P."/>
            <person name="Sharma R."/>
            <person name="Singh A."/>
            <person name="Kumar Pinnaka A."/>
            <person name="Shivaji S."/>
        </authorList>
    </citation>
    <scope>NUCLEOTIDE SEQUENCE [LARGE SCALE GENOMIC DNA]</scope>
    <source>
        <strain evidence="4">CCUG 57479 / KCTC 22604 / LW1</strain>
    </source>
</reference>
<dbReference type="InterPro" id="IPR011045">
    <property type="entry name" value="N2O_reductase_N"/>
</dbReference>
<dbReference type="AlphaFoldDB" id="S2DHH2"/>
<evidence type="ECO:0000256" key="2">
    <source>
        <dbReference type="ARBA" id="ARBA00022526"/>
    </source>
</evidence>
<accession>S2DHH2</accession>
<dbReference type="GO" id="GO:0017057">
    <property type="term" value="F:6-phosphogluconolactonase activity"/>
    <property type="evidence" value="ECO:0007669"/>
    <property type="project" value="UniProtKB-EC"/>
</dbReference>
<dbReference type="PANTHER" id="PTHR30344">
    <property type="entry name" value="6-PHOSPHOGLUCONOLACTONASE-RELATED"/>
    <property type="match status" value="1"/>
</dbReference>
<evidence type="ECO:0000313" key="3">
    <source>
        <dbReference type="EMBL" id="EOZ98462.1"/>
    </source>
</evidence>
<protein>
    <submittedName>
        <fullName evidence="3">6-phosphogluconolactonase</fullName>
        <ecNumber evidence="3">3.1.1.31</ecNumber>
    </submittedName>
</protein>
<keyword evidence="3" id="KW-0378">Hydrolase</keyword>
<keyword evidence="4" id="KW-1185">Reference proteome</keyword>
<proteinExistence type="inferred from homology"/>
<dbReference type="STRING" id="1189612.A33Q_1116"/>
<dbReference type="InterPro" id="IPR050282">
    <property type="entry name" value="Cycloisomerase_2"/>
</dbReference>
<dbReference type="EC" id="3.1.1.31" evidence="3"/>
<dbReference type="SUPFAM" id="SSF50974">
    <property type="entry name" value="Nitrous oxide reductase, N-terminal domain"/>
    <property type="match status" value="1"/>
</dbReference>
<gene>
    <name evidence="3" type="ORF">A33Q_1116</name>
</gene>
<name>S2DHH2_INDAL</name>
<dbReference type="Gene3D" id="2.130.10.10">
    <property type="entry name" value="YVTN repeat-like/Quinoprotein amine dehydrogenase"/>
    <property type="match status" value="1"/>
</dbReference>
<keyword evidence="2" id="KW-0119">Carbohydrate metabolism</keyword>
<keyword evidence="2" id="KW-0313">Glucose metabolism</keyword>
<dbReference type="Proteomes" id="UP000006073">
    <property type="component" value="Unassembled WGS sequence"/>
</dbReference>
<evidence type="ECO:0000256" key="1">
    <source>
        <dbReference type="ARBA" id="ARBA00005564"/>
    </source>
</evidence>